<gene>
    <name evidence="1" type="primary">BNA6_1</name>
    <name evidence="1" type="ORF">M8818_000212</name>
</gene>
<dbReference type="EC" id="2.4.2.19" evidence="1"/>
<keyword evidence="1" id="KW-0808">Transferase</keyword>
<sequence length="538" mass="56337">MTGASIPAMPSAAGVISAHGITRWQWQWQQKPVLCQSERVCALVSCPRHALSTTQWLHCKIQHKERPSQRRSNKPRVSLILESPSYNSFLAGPDTNYLLTTASPGTHILQPSPHISCDTNEKKQTHTAMPSTTLSALLAPTLFLCFLGLVPTTSATYTLTTSLRGPDLFSSVSFFNATDPTSGYVEYVDYATAAQNKLIGLVNHTTSSAHTQSVYLGVDTTTLSPQPGRASVRIATTASWASGLLIADVRHIPTGCGVWPALWLLGVGEAGTASAWPNNGEIDIIEVVNGGSQNSMTLHTSAGCVVDNATTTTTTMDGDGMQGTLVTGDCDVDATNQAQNAGCSVLAPPAGVRASGAGSMYATAGPGYNAAGGGVWATSFGPSGVTIWYHPRSAIPADISAGRPDPSLWNGTAPVAVFGGAGCDFGAHFAAQQVVVNTDFCGAWAGSGEAWEGSGCAARTGMATCEEFVAARPEELDEAYWLIESIDVYQEAGSKAEVRSVEEVEDRGGKVQVLERHELSGRGGAEMRALVEAGLVDG</sequence>
<dbReference type="Proteomes" id="UP001320706">
    <property type="component" value="Unassembled WGS sequence"/>
</dbReference>
<keyword evidence="2" id="KW-1185">Reference proteome</keyword>
<protein>
    <submittedName>
        <fullName evidence="1">Nicotinate-nucleotide diphosphorylase (Carboxylating)</fullName>
        <ecNumber evidence="1">2.4.2.19</ecNumber>
    </submittedName>
</protein>
<name>A0ACC3SQE4_9PEZI</name>
<keyword evidence="1" id="KW-0328">Glycosyltransferase</keyword>
<comment type="caution">
    <text evidence="1">The sequence shown here is derived from an EMBL/GenBank/DDBJ whole genome shotgun (WGS) entry which is preliminary data.</text>
</comment>
<dbReference type="EMBL" id="JAMKPW020000001">
    <property type="protein sequence ID" value="KAK8222044.1"/>
    <property type="molecule type" value="Genomic_DNA"/>
</dbReference>
<organism evidence="1 2">
    <name type="scientific">Zalaria obscura</name>
    <dbReference type="NCBI Taxonomy" id="2024903"/>
    <lineage>
        <taxon>Eukaryota</taxon>
        <taxon>Fungi</taxon>
        <taxon>Dikarya</taxon>
        <taxon>Ascomycota</taxon>
        <taxon>Pezizomycotina</taxon>
        <taxon>Dothideomycetes</taxon>
        <taxon>Dothideomycetidae</taxon>
        <taxon>Dothideales</taxon>
        <taxon>Zalariaceae</taxon>
        <taxon>Zalaria</taxon>
    </lineage>
</organism>
<accession>A0ACC3SQE4</accession>
<evidence type="ECO:0000313" key="1">
    <source>
        <dbReference type="EMBL" id="KAK8222044.1"/>
    </source>
</evidence>
<reference evidence="1" key="1">
    <citation type="submission" date="2024-02" db="EMBL/GenBank/DDBJ databases">
        <title>Metagenome Assembled Genome of Zalaria obscura JY119.</title>
        <authorList>
            <person name="Vighnesh L."/>
            <person name="Jagadeeshwari U."/>
            <person name="Venkata Ramana C."/>
            <person name="Sasikala C."/>
        </authorList>
    </citation>
    <scope>NUCLEOTIDE SEQUENCE</scope>
    <source>
        <strain evidence="1">JY119</strain>
    </source>
</reference>
<evidence type="ECO:0000313" key="2">
    <source>
        <dbReference type="Proteomes" id="UP001320706"/>
    </source>
</evidence>
<proteinExistence type="predicted"/>